<evidence type="ECO:0000256" key="4">
    <source>
        <dbReference type="ARBA" id="ARBA00022723"/>
    </source>
</evidence>
<sequence>MQRFKQNNIEWLEFDLLADIPHLKHAVFLRHGGLSQAPFNSLNTSLSVGDNAAAVENNRALIAKQSKGDSFNWSHMVTGQGCHGKYISYVERHTPHTIPQCDGLLSSTPGITLMMTHADCQIGLFYDPHHRIIANIHSGWRGSVQNIYAETISQMQRRFGSNPADLLVCISPSLGPDESEFIHYSYELPEEFWSFQIRPTYFDFWSISEYQLQNAGILPHHIEIARLSTYSNANDYFSYRRDKITGRHATCITLL</sequence>
<dbReference type="AlphaFoldDB" id="A0A0U5EUH8"/>
<dbReference type="InterPro" id="IPR003730">
    <property type="entry name" value="Cu_polyphenol_OxRdtase"/>
</dbReference>
<comment type="catalytic activity">
    <reaction evidence="7">
        <text>adenosine + H2O + H(+) = inosine + NH4(+)</text>
        <dbReference type="Rhea" id="RHEA:24408"/>
        <dbReference type="ChEBI" id="CHEBI:15377"/>
        <dbReference type="ChEBI" id="CHEBI:15378"/>
        <dbReference type="ChEBI" id="CHEBI:16335"/>
        <dbReference type="ChEBI" id="CHEBI:17596"/>
        <dbReference type="ChEBI" id="CHEBI:28938"/>
        <dbReference type="EC" id="3.5.4.4"/>
    </reaction>
    <physiologicalReaction direction="left-to-right" evidence="7">
        <dbReference type="Rhea" id="RHEA:24409"/>
    </physiologicalReaction>
</comment>
<evidence type="ECO:0000256" key="1">
    <source>
        <dbReference type="ARBA" id="ARBA00000553"/>
    </source>
</evidence>
<keyword evidence="5" id="KW-0378">Hydrolase</keyword>
<evidence type="ECO:0000313" key="11">
    <source>
        <dbReference type="EMBL" id="CUI17841.1"/>
    </source>
</evidence>
<dbReference type="GO" id="GO:0016787">
    <property type="term" value="F:hydrolase activity"/>
    <property type="evidence" value="ECO:0007669"/>
    <property type="project" value="UniProtKB-KW"/>
</dbReference>
<protein>
    <recommendedName>
        <fullName evidence="10">Purine nucleoside phosphorylase</fullName>
    </recommendedName>
</protein>
<dbReference type="Gene3D" id="3.60.140.10">
    <property type="entry name" value="CNF1/YfiH-like putative cysteine hydrolases"/>
    <property type="match status" value="1"/>
</dbReference>
<evidence type="ECO:0000256" key="6">
    <source>
        <dbReference type="ARBA" id="ARBA00022833"/>
    </source>
</evidence>
<dbReference type="PANTHER" id="PTHR30616">
    <property type="entry name" value="UNCHARACTERIZED PROTEIN YFIH"/>
    <property type="match status" value="1"/>
</dbReference>
<evidence type="ECO:0000313" key="12">
    <source>
        <dbReference type="Proteomes" id="UP000069902"/>
    </source>
</evidence>
<dbReference type="CDD" id="cd16833">
    <property type="entry name" value="YfiH"/>
    <property type="match status" value="1"/>
</dbReference>
<dbReference type="GO" id="GO:0005507">
    <property type="term" value="F:copper ion binding"/>
    <property type="evidence" value="ECO:0007669"/>
    <property type="project" value="TreeGrafter"/>
</dbReference>
<comment type="catalytic activity">
    <reaction evidence="1">
        <text>inosine + phosphate = alpha-D-ribose 1-phosphate + hypoxanthine</text>
        <dbReference type="Rhea" id="RHEA:27646"/>
        <dbReference type="ChEBI" id="CHEBI:17368"/>
        <dbReference type="ChEBI" id="CHEBI:17596"/>
        <dbReference type="ChEBI" id="CHEBI:43474"/>
        <dbReference type="ChEBI" id="CHEBI:57720"/>
        <dbReference type="EC" id="2.4.2.1"/>
    </reaction>
    <physiologicalReaction direction="left-to-right" evidence="1">
        <dbReference type="Rhea" id="RHEA:27647"/>
    </physiologicalReaction>
</comment>
<comment type="catalytic activity">
    <reaction evidence="9">
        <text>S-methyl-5'-thioadenosine + phosphate = 5-(methylsulfanyl)-alpha-D-ribose 1-phosphate + adenine</text>
        <dbReference type="Rhea" id="RHEA:11852"/>
        <dbReference type="ChEBI" id="CHEBI:16708"/>
        <dbReference type="ChEBI" id="CHEBI:17509"/>
        <dbReference type="ChEBI" id="CHEBI:43474"/>
        <dbReference type="ChEBI" id="CHEBI:58533"/>
        <dbReference type="EC" id="2.4.2.28"/>
    </reaction>
    <physiologicalReaction direction="left-to-right" evidence="9">
        <dbReference type="Rhea" id="RHEA:11853"/>
    </physiologicalReaction>
</comment>
<organism evidence="11 12">
    <name type="scientific">Candidatus Protochlamydia naegleriophila</name>
    <dbReference type="NCBI Taxonomy" id="389348"/>
    <lineage>
        <taxon>Bacteria</taxon>
        <taxon>Pseudomonadati</taxon>
        <taxon>Chlamydiota</taxon>
        <taxon>Chlamydiia</taxon>
        <taxon>Parachlamydiales</taxon>
        <taxon>Parachlamydiaceae</taxon>
        <taxon>Candidatus Protochlamydia</taxon>
    </lineage>
</organism>
<name>A0A0U5EUH8_9BACT</name>
<reference evidence="12" key="1">
    <citation type="submission" date="2015-09" db="EMBL/GenBank/DDBJ databases">
        <authorList>
            <person name="Bertelli C."/>
        </authorList>
    </citation>
    <scope>NUCLEOTIDE SEQUENCE [LARGE SCALE GENOMIC DNA]</scope>
    <source>
        <strain evidence="12">KNic</strain>
    </source>
</reference>
<dbReference type="InParanoid" id="A0A0U5EUH8"/>
<comment type="similarity">
    <text evidence="2 10">Belongs to the purine nucleoside phosphorylase YfiH/LACC1 family.</text>
</comment>
<dbReference type="KEGG" id="pnl:PNK_2240"/>
<dbReference type="RefSeq" id="WP_059062072.1">
    <property type="nucleotide sequence ID" value="NZ_LN879502.1"/>
</dbReference>
<dbReference type="STRING" id="389348.PNK_2240"/>
<dbReference type="PANTHER" id="PTHR30616:SF2">
    <property type="entry name" value="PURINE NUCLEOSIDE PHOSPHORYLASE LACC1"/>
    <property type="match status" value="1"/>
</dbReference>
<dbReference type="Proteomes" id="UP000069902">
    <property type="component" value="Chromosome cPNK"/>
</dbReference>
<evidence type="ECO:0000256" key="5">
    <source>
        <dbReference type="ARBA" id="ARBA00022801"/>
    </source>
</evidence>
<dbReference type="NCBIfam" id="TIGR00726">
    <property type="entry name" value="peptidoglycan editing factor PgeF"/>
    <property type="match status" value="1"/>
</dbReference>
<evidence type="ECO:0000256" key="3">
    <source>
        <dbReference type="ARBA" id="ARBA00022679"/>
    </source>
</evidence>
<dbReference type="FunCoup" id="A0A0U5EUH8">
    <property type="interactions" value="302"/>
</dbReference>
<dbReference type="EMBL" id="LN879502">
    <property type="protein sequence ID" value="CUI17841.1"/>
    <property type="molecule type" value="Genomic_DNA"/>
</dbReference>
<evidence type="ECO:0000256" key="10">
    <source>
        <dbReference type="RuleBase" id="RU361274"/>
    </source>
</evidence>
<evidence type="ECO:0000256" key="2">
    <source>
        <dbReference type="ARBA" id="ARBA00007353"/>
    </source>
</evidence>
<dbReference type="GO" id="GO:0017061">
    <property type="term" value="F:S-methyl-5-thioadenosine phosphorylase activity"/>
    <property type="evidence" value="ECO:0007669"/>
    <property type="project" value="UniProtKB-EC"/>
</dbReference>
<dbReference type="Pfam" id="PF02578">
    <property type="entry name" value="Cu-oxidase_4"/>
    <property type="match status" value="1"/>
</dbReference>
<keyword evidence="6" id="KW-0862">Zinc</keyword>
<gene>
    <name evidence="11" type="ORF">PNK_2240</name>
</gene>
<evidence type="ECO:0000256" key="8">
    <source>
        <dbReference type="ARBA" id="ARBA00048968"/>
    </source>
</evidence>
<dbReference type="SUPFAM" id="SSF64438">
    <property type="entry name" value="CNF1/YfiH-like putative cysteine hydrolases"/>
    <property type="match status" value="1"/>
</dbReference>
<comment type="catalytic activity">
    <reaction evidence="8">
        <text>adenosine + phosphate = alpha-D-ribose 1-phosphate + adenine</text>
        <dbReference type="Rhea" id="RHEA:27642"/>
        <dbReference type="ChEBI" id="CHEBI:16335"/>
        <dbReference type="ChEBI" id="CHEBI:16708"/>
        <dbReference type="ChEBI" id="CHEBI:43474"/>
        <dbReference type="ChEBI" id="CHEBI:57720"/>
        <dbReference type="EC" id="2.4.2.1"/>
    </reaction>
    <physiologicalReaction direction="left-to-right" evidence="8">
        <dbReference type="Rhea" id="RHEA:27643"/>
    </physiologicalReaction>
</comment>
<evidence type="ECO:0000256" key="7">
    <source>
        <dbReference type="ARBA" id="ARBA00047989"/>
    </source>
</evidence>
<dbReference type="InterPro" id="IPR011324">
    <property type="entry name" value="Cytotoxic_necrot_fac-like_cat"/>
</dbReference>
<keyword evidence="3" id="KW-0808">Transferase</keyword>
<dbReference type="InterPro" id="IPR038371">
    <property type="entry name" value="Cu_polyphenol_OxRdtase_sf"/>
</dbReference>
<evidence type="ECO:0000256" key="9">
    <source>
        <dbReference type="ARBA" id="ARBA00049893"/>
    </source>
</evidence>
<keyword evidence="4" id="KW-0479">Metal-binding</keyword>
<accession>A0A0U5EUH8</accession>
<proteinExistence type="inferred from homology"/>
<keyword evidence="12" id="KW-1185">Reference proteome</keyword>
<dbReference type="PATRIC" id="fig|389348.3.peg.2518"/>